<evidence type="ECO:0000259" key="3">
    <source>
        <dbReference type="Pfam" id="PF05170"/>
    </source>
</evidence>
<dbReference type="PANTHER" id="PTHR30441">
    <property type="entry name" value="DUF748 DOMAIN-CONTAINING PROTEIN"/>
    <property type="match status" value="1"/>
</dbReference>
<name>A0ABT7EVM8_9RHOB</name>
<protein>
    <submittedName>
        <fullName evidence="4">AsmA family protein</fullName>
    </submittedName>
</protein>
<reference evidence="4 5" key="1">
    <citation type="submission" date="2023-05" db="EMBL/GenBank/DDBJ databases">
        <title>Pseudodonghicola sp. nov.</title>
        <authorList>
            <person name="Huang J."/>
        </authorList>
    </citation>
    <scope>NUCLEOTIDE SEQUENCE [LARGE SCALE GENOMIC DNA]</scope>
    <source>
        <strain evidence="4 5">IC7</strain>
    </source>
</reference>
<keyword evidence="2" id="KW-0812">Transmembrane</keyword>
<feature type="compositionally biased region" description="Basic and acidic residues" evidence="1">
    <location>
        <begin position="1124"/>
        <end position="1135"/>
    </location>
</feature>
<keyword evidence="2" id="KW-0472">Membrane</keyword>
<evidence type="ECO:0000313" key="5">
    <source>
        <dbReference type="Proteomes" id="UP001243757"/>
    </source>
</evidence>
<keyword evidence="5" id="KW-1185">Reference proteome</keyword>
<evidence type="ECO:0000256" key="2">
    <source>
        <dbReference type="SAM" id="Phobius"/>
    </source>
</evidence>
<keyword evidence="2" id="KW-1133">Transmembrane helix</keyword>
<sequence>MTRPDPVRPDRETGEPSRRRLHHVRRAGVWTLRGTLVAVIFGGLAIYLIVGTSLHPPHWMRDRVEARIERSLNGLQISFGDIEMVIRKGWRPRLRLRDVVLSDPDGQVVAQLSNAEASLALRPLLRGQVQPKRIALSGLRGVLRRDKDGALSLMLAGESARTRTAQSLSELIAGWTGTLANPQLAALVSVDIDAVTLRYEDGRSGKVWTLDDGQLRLDRTGEELRIASSIAVLSGRDYASTMEANYTTRIGAKSADFGVSVRDVAATDIASQIVALAWLDVLQAPISGALRGSVDDTGVLGPLSATLQIGPGALQPNQATRPIRFSDARSYFTYRPDTQELIFDELSVDSAWGRSSGEGRAQLDGIDQGRLTGLVGQFTVNRMEINPAGLYPTPLRLDSALMDFRLELNPFRVTLGQMYVSDGQSGVHLSGQLEAGGSGWRLAVDGAVDKMSPERLLALWPATVAPKPRAWVEENILAGDMSDIDLALRLTEGEAPEIYGDFEFTGGKVRYNRFLPLAEDVTGQVTLERNRFVVSADSGRITPEQGGPMEIAGTSFIIPDIGVRPDTPAVLNLRSQGTITSVMSVLAGPPIRALRDTTLPVDMAQGSAAVEGRLAFPMKKDAQYEEMRFFARGLLQEVSSDVLVPGQHVSATALWLETDQDHVQLSGTAHIGDLPVVLRWQQALGPGAAKTSRVEGQVELSQKLLDTFGIGLPKGSVSGQGTGRFGLDLGGGALPHLTLRSDLRGVGLAIPPLGWSKPAAASGAFTLEGELGERPRVDRMTLQAAGLEATGSLTTRADGTLDRARFPTVTLGNWLSGAVDLVGRGKAAPDINVLSGRLDLQGAQFGSSGGATGGSSALNVALDRLQISDGLALTDFRGAFTTTGGLQGNFTGRLNGQTAVSGSLQPKGARSVITVTSEDGGGVFRSAGVLDQAHGGAFSLVLTPVGEAEGYYDGHLKVTGTRVKDAPAIAALLNAVSVVGLLDEMSGQGIQFSEVEARFRLEPDRLVVLESSAVGPSIGLSMDGYYDLKNARLNMRGVISPVYMINAIGSLLTRKGEGMIGFNYTLTGPASDPSVQVNPLSGLAPAMLRDLFRGERPTVEAAPEETPGTTGDQPDTAPVPPEPSPERFRPHGGDR</sequence>
<feature type="region of interest" description="Disordered" evidence="1">
    <location>
        <begin position="1092"/>
        <end position="1135"/>
    </location>
</feature>
<proteinExistence type="predicted"/>
<dbReference type="Pfam" id="PF05170">
    <property type="entry name" value="AsmA"/>
    <property type="match status" value="1"/>
</dbReference>
<dbReference type="Proteomes" id="UP001243757">
    <property type="component" value="Unassembled WGS sequence"/>
</dbReference>
<accession>A0ABT7EVM8</accession>
<dbReference type="PANTHER" id="PTHR30441:SF4">
    <property type="entry name" value="PROTEIN ASMA"/>
    <property type="match status" value="1"/>
</dbReference>
<evidence type="ECO:0000256" key="1">
    <source>
        <dbReference type="SAM" id="MobiDB-lite"/>
    </source>
</evidence>
<dbReference type="InterPro" id="IPR052894">
    <property type="entry name" value="AsmA-related"/>
</dbReference>
<dbReference type="EMBL" id="JASNJD010000001">
    <property type="protein sequence ID" value="MDK3016399.1"/>
    <property type="molecule type" value="Genomic_DNA"/>
</dbReference>
<dbReference type="RefSeq" id="WP_284479212.1">
    <property type="nucleotide sequence ID" value="NZ_JASNJD010000001.1"/>
</dbReference>
<organism evidence="4 5">
    <name type="scientific">Pseudodonghicola flavimaris</name>
    <dbReference type="NCBI Taxonomy" id="3050036"/>
    <lineage>
        <taxon>Bacteria</taxon>
        <taxon>Pseudomonadati</taxon>
        <taxon>Pseudomonadota</taxon>
        <taxon>Alphaproteobacteria</taxon>
        <taxon>Rhodobacterales</taxon>
        <taxon>Paracoccaceae</taxon>
        <taxon>Pseudodonghicola</taxon>
    </lineage>
</organism>
<evidence type="ECO:0000313" key="4">
    <source>
        <dbReference type="EMBL" id="MDK3016399.1"/>
    </source>
</evidence>
<feature type="domain" description="AsmA" evidence="3">
    <location>
        <begin position="38"/>
        <end position="222"/>
    </location>
</feature>
<feature type="transmembrane region" description="Helical" evidence="2">
    <location>
        <begin position="27"/>
        <end position="50"/>
    </location>
</feature>
<gene>
    <name evidence="4" type="ORF">QO033_01850</name>
</gene>
<dbReference type="InterPro" id="IPR007844">
    <property type="entry name" value="AsmA"/>
</dbReference>
<comment type="caution">
    <text evidence="4">The sequence shown here is derived from an EMBL/GenBank/DDBJ whole genome shotgun (WGS) entry which is preliminary data.</text>
</comment>